<dbReference type="InterPro" id="IPR006665">
    <property type="entry name" value="OmpA-like"/>
</dbReference>
<dbReference type="KEGG" id="lfp:Y981_00835"/>
<feature type="signal peptide" evidence="6">
    <location>
        <begin position="1"/>
        <end position="24"/>
    </location>
</feature>
<evidence type="ECO:0000256" key="4">
    <source>
        <dbReference type="PROSITE-ProRule" id="PRU00473"/>
    </source>
</evidence>
<dbReference type="PRINTS" id="PR01021">
    <property type="entry name" value="OMPADOMAIN"/>
</dbReference>
<dbReference type="AlphaFoldDB" id="A0A059XS80"/>
<feature type="region of interest" description="Disordered" evidence="5">
    <location>
        <begin position="29"/>
        <end position="60"/>
    </location>
</feature>
<keyword evidence="9" id="KW-1185">Reference proteome</keyword>
<evidence type="ECO:0000256" key="6">
    <source>
        <dbReference type="SAM" id="SignalP"/>
    </source>
</evidence>
<dbReference type="InterPro" id="IPR050330">
    <property type="entry name" value="Bact_OuterMem_StrucFunc"/>
</dbReference>
<dbReference type="Pfam" id="PF00691">
    <property type="entry name" value="OmpA"/>
    <property type="match status" value="1"/>
</dbReference>
<evidence type="ECO:0000313" key="9">
    <source>
        <dbReference type="Proteomes" id="UP000027059"/>
    </source>
</evidence>
<evidence type="ECO:0000256" key="5">
    <source>
        <dbReference type="SAM" id="MobiDB-lite"/>
    </source>
</evidence>
<dbReference type="SUPFAM" id="SSF103088">
    <property type="entry name" value="OmpA-like"/>
    <property type="match status" value="1"/>
</dbReference>
<dbReference type="InterPro" id="IPR036737">
    <property type="entry name" value="OmpA-like_sf"/>
</dbReference>
<proteinExistence type="predicted"/>
<comment type="subcellular location">
    <subcellularLocation>
        <location evidence="1">Cell outer membrane</location>
    </subcellularLocation>
</comment>
<dbReference type="GO" id="GO:0009279">
    <property type="term" value="C:cell outer membrane"/>
    <property type="evidence" value="ECO:0007669"/>
    <property type="project" value="UniProtKB-SubCell"/>
</dbReference>
<feature type="chain" id="PRO_5001584918" evidence="6">
    <location>
        <begin position="25"/>
        <end position="179"/>
    </location>
</feature>
<dbReference type="HOGENOM" id="CLU_016890_9_2_0"/>
<dbReference type="PROSITE" id="PS01068">
    <property type="entry name" value="OMPA_1"/>
    <property type="match status" value="1"/>
</dbReference>
<reference evidence="9" key="1">
    <citation type="submission" date="2014-02" db="EMBL/GenBank/DDBJ databases">
        <title>Complete genome sequence and comparative genomic analysis of the nitrogen-fixing bacterium Leptospirillum ferriphilum YSK.</title>
        <authorList>
            <person name="Guo X."/>
            <person name="Yin H."/>
            <person name="Liang Y."/>
            <person name="Hu Q."/>
            <person name="Ma L."/>
            <person name="Xiao Y."/>
            <person name="Zhang X."/>
            <person name="Qiu G."/>
            <person name="Liu X."/>
        </authorList>
    </citation>
    <scope>NUCLEOTIDE SEQUENCE [LARGE SCALE GENOMIC DNA]</scope>
    <source>
        <strain evidence="9">YSK</strain>
    </source>
</reference>
<dbReference type="PROSITE" id="PS51123">
    <property type="entry name" value="OMPA_2"/>
    <property type="match status" value="1"/>
</dbReference>
<keyword evidence="6" id="KW-0732">Signal</keyword>
<dbReference type="PANTHER" id="PTHR30329:SF21">
    <property type="entry name" value="LIPOPROTEIN YIAD-RELATED"/>
    <property type="match status" value="1"/>
</dbReference>
<name>A0A059XS80_9BACT</name>
<protein>
    <submittedName>
        <fullName evidence="8">Membrane protein</fullName>
    </submittedName>
</protein>
<sequence>MRFNKTLMGLSILFAGILVTGGCASTNGAGAGTQSNTTESTPAPAPAPAPEASNASSTQSDIESSLSRDITYGFDKSVLTSEDRRILKKDAAILNANPTVHVVIAGHADERGTDTYNIVLGQKRAKAAMMYLVNLGIKKNRIKIVSYGKRTIPGYDLCSDHNEQCWSKNRIAHLMKITM</sequence>
<evidence type="ECO:0000256" key="2">
    <source>
        <dbReference type="ARBA" id="ARBA00023136"/>
    </source>
</evidence>
<dbReference type="InterPro" id="IPR006664">
    <property type="entry name" value="OMP_bac"/>
</dbReference>
<evidence type="ECO:0000256" key="3">
    <source>
        <dbReference type="ARBA" id="ARBA00023237"/>
    </source>
</evidence>
<dbReference type="Proteomes" id="UP000027059">
    <property type="component" value="Chromosome"/>
</dbReference>
<accession>A0A059XS80</accession>
<evidence type="ECO:0000259" key="7">
    <source>
        <dbReference type="PROSITE" id="PS51123"/>
    </source>
</evidence>
<dbReference type="Gene3D" id="3.30.1330.60">
    <property type="entry name" value="OmpA-like domain"/>
    <property type="match status" value="1"/>
</dbReference>
<organism evidence="8 9">
    <name type="scientific">Leptospirillum ferriphilum YSK</name>
    <dbReference type="NCBI Taxonomy" id="1441628"/>
    <lineage>
        <taxon>Bacteria</taxon>
        <taxon>Pseudomonadati</taxon>
        <taxon>Nitrospirota</taxon>
        <taxon>Nitrospiria</taxon>
        <taxon>Nitrospirales</taxon>
        <taxon>Nitrospiraceae</taxon>
        <taxon>Leptospirillum</taxon>
    </lineage>
</organism>
<feature type="domain" description="OmpA-like" evidence="7">
    <location>
        <begin position="59"/>
        <end position="179"/>
    </location>
</feature>
<keyword evidence="3" id="KW-0998">Cell outer membrane</keyword>
<dbReference type="RefSeq" id="WP_014959921.1">
    <property type="nucleotide sequence ID" value="NZ_CP007243.1"/>
</dbReference>
<keyword evidence="2 4" id="KW-0472">Membrane</keyword>
<dbReference type="OrthoDB" id="9809164at2"/>
<gene>
    <name evidence="8" type="ORF">Y981_00835</name>
</gene>
<evidence type="ECO:0000256" key="1">
    <source>
        <dbReference type="ARBA" id="ARBA00004442"/>
    </source>
</evidence>
<dbReference type="InterPro" id="IPR006690">
    <property type="entry name" value="OMPA-like_CS"/>
</dbReference>
<dbReference type="EMBL" id="CP007243">
    <property type="protein sequence ID" value="AIA29900.1"/>
    <property type="molecule type" value="Genomic_DNA"/>
</dbReference>
<dbReference type="CDD" id="cd07185">
    <property type="entry name" value="OmpA_C-like"/>
    <property type="match status" value="1"/>
</dbReference>
<reference evidence="8 9" key="2">
    <citation type="journal article" date="2015" name="Biomed. Res. Int.">
        <title>Effects of Arsenite Resistance on the Growth and Functional Gene Expression of Leptospirillum ferriphilum and Acidithiobacillus thiooxidans in Pure Culture and Coculture.</title>
        <authorList>
            <person name="Jiang H."/>
            <person name="Liang Y."/>
            <person name="Yin H."/>
            <person name="Xiao Y."/>
            <person name="Guo X."/>
            <person name="Xu Y."/>
            <person name="Hu Q."/>
            <person name="Liu H."/>
            <person name="Liu X."/>
        </authorList>
    </citation>
    <scope>NUCLEOTIDE SEQUENCE [LARGE SCALE GENOMIC DNA]</scope>
    <source>
        <strain evidence="8 9">YSK</strain>
    </source>
</reference>
<dbReference type="PANTHER" id="PTHR30329">
    <property type="entry name" value="STATOR ELEMENT OF FLAGELLAR MOTOR COMPLEX"/>
    <property type="match status" value="1"/>
</dbReference>
<dbReference type="PROSITE" id="PS51257">
    <property type="entry name" value="PROKAR_LIPOPROTEIN"/>
    <property type="match status" value="1"/>
</dbReference>
<evidence type="ECO:0000313" key="8">
    <source>
        <dbReference type="EMBL" id="AIA29900.1"/>
    </source>
</evidence>